<dbReference type="GO" id="GO:0003964">
    <property type="term" value="F:RNA-directed DNA polymerase activity"/>
    <property type="evidence" value="ECO:0007669"/>
    <property type="project" value="UniProtKB-KW"/>
</dbReference>
<keyword evidence="4" id="KW-0479">Metal-binding</keyword>
<comment type="catalytic activity">
    <reaction evidence="9">
        <text>DNA(n) + a 2'-deoxyribonucleoside 5'-triphosphate = DNA(n+1) + diphosphate</text>
        <dbReference type="Rhea" id="RHEA:22508"/>
        <dbReference type="Rhea" id="RHEA-COMP:17339"/>
        <dbReference type="Rhea" id="RHEA-COMP:17340"/>
        <dbReference type="ChEBI" id="CHEBI:33019"/>
        <dbReference type="ChEBI" id="CHEBI:61560"/>
        <dbReference type="ChEBI" id="CHEBI:173112"/>
        <dbReference type="EC" id="2.7.7.49"/>
    </reaction>
</comment>
<dbReference type="GO" id="GO:0046872">
    <property type="term" value="F:metal ion binding"/>
    <property type="evidence" value="ECO:0007669"/>
    <property type="project" value="UniProtKB-KW"/>
</dbReference>
<dbReference type="InterPro" id="IPR000477">
    <property type="entry name" value="RT_dom"/>
</dbReference>
<evidence type="ECO:0000313" key="12">
    <source>
        <dbReference type="EMBL" id="PHN02265.1"/>
    </source>
</evidence>
<evidence type="ECO:0000259" key="11">
    <source>
        <dbReference type="PROSITE" id="PS50878"/>
    </source>
</evidence>
<dbReference type="InterPro" id="IPR013597">
    <property type="entry name" value="Mat_intron_G2"/>
</dbReference>
<evidence type="ECO:0000256" key="7">
    <source>
        <dbReference type="ARBA" id="ARBA00023118"/>
    </source>
</evidence>
<keyword evidence="5" id="KW-0460">Magnesium</keyword>
<dbReference type="Pfam" id="PF00078">
    <property type="entry name" value="RVT_1"/>
    <property type="match status" value="1"/>
</dbReference>
<dbReference type="GO" id="GO:0051607">
    <property type="term" value="P:defense response to virus"/>
    <property type="evidence" value="ECO:0007669"/>
    <property type="project" value="UniProtKB-KW"/>
</dbReference>
<dbReference type="InterPro" id="IPR043128">
    <property type="entry name" value="Rev_trsase/Diguanyl_cyclase"/>
</dbReference>
<accession>A0A2D0N186</accession>
<dbReference type="PANTHER" id="PTHR34047:SF8">
    <property type="entry name" value="PROTEIN YKFC"/>
    <property type="match status" value="1"/>
</dbReference>
<dbReference type="NCBIfam" id="TIGR04416">
    <property type="entry name" value="group_II_RT_mat"/>
    <property type="match status" value="1"/>
</dbReference>
<dbReference type="InterPro" id="IPR043502">
    <property type="entry name" value="DNA/RNA_pol_sf"/>
</dbReference>
<dbReference type="InterPro" id="IPR000123">
    <property type="entry name" value="Reverse_transcriptase_msDNA"/>
</dbReference>
<evidence type="ECO:0000256" key="8">
    <source>
        <dbReference type="ARBA" id="ARBA00034120"/>
    </source>
</evidence>
<sequence length="470" mass="53934">MSKSDKKSELRGPFEQGDLFESQSEAGWETAGGTSRIAKRAELLSRLQEQRTLTVGIMDKISDYGSLGRAFQEVRRNQGAGGVDGVTLAMYEQDLTVQLTGLHDQLRQGNYRADAVRLVEIPKPNGGTRRLGIPTIEDRVVQQSLLNALQPIYDPYFSEYSYGFRPGRSAHQAIERAAGYVLGGKTWVVDIDLKSFFDEINHDRLMSRLNKAISDKSVLKLIRNYLRAGLMQDGLVRQRLSGTPQGGPLSPLLSNIVLDELDRELEVRGLSFARYADDCNIFVSSKRSAERVMSSLIQFIEEKLKLKVNREKSGVRRCDQVKFLGHTIEQNGKIRIADASVDRLKFKIREVTKRNRGLSLEQIIAQVNRINQGWAVYYRRCNTWLSTFRDLDRWIRKRLRCYALKQHQRRYATYRFLRSLGVVEYQAWNAVMYYSWWPMANYRPVMKAMGLQWFAEQGLRSIVVIQAGKS</sequence>
<keyword evidence="3" id="KW-0548">Nucleotidyltransferase</keyword>
<keyword evidence="7" id="KW-0051">Antiviral defense</keyword>
<keyword evidence="6 12" id="KW-0695">RNA-directed DNA polymerase</keyword>
<dbReference type="AlphaFoldDB" id="A0A2D0N186"/>
<evidence type="ECO:0000256" key="2">
    <source>
        <dbReference type="ARBA" id="ARBA00022679"/>
    </source>
</evidence>
<dbReference type="OrthoDB" id="9780724at2"/>
<feature type="region of interest" description="Disordered" evidence="10">
    <location>
        <begin position="1"/>
        <end position="32"/>
    </location>
</feature>
<keyword evidence="2" id="KW-0808">Transferase</keyword>
<gene>
    <name evidence="12" type="primary">ltrA</name>
    <name evidence="12" type="ORF">CRP01_32725</name>
</gene>
<proteinExistence type="inferred from homology"/>
<evidence type="ECO:0000256" key="10">
    <source>
        <dbReference type="SAM" id="MobiDB-lite"/>
    </source>
</evidence>
<dbReference type="GO" id="GO:0003723">
    <property type="term" value="F:RNA binding"/>
    <property type="evidence" value="ECO:0007669"/>
    <property type="project" value="InterPro"/>
</dbReference>
<dbReference type="PRINTS" id="PR00866">
    <property type="entry name" value="RNADNAPOLMS"/>
</dbReference>
<dbReference type="InterPro" id="IPR030931">
    <property type="entry name" value="Group_II_RT_mat"/>
</dbReference>
<dbReference type="EC" id="2.7.7.49" evidence="1"/>
<evidence type="ECO:0000256" key="5">
    <source>
        <dbReference type="ARBA" id="ARBA00022842"/>
    </source>
</evidence>
<dbReference type="PROSITE" id="PS50878">
    <property type="entry name" value="RT_POL"/>
    <property type="match status" value="1"/>
</dbReference>
<name>A0A2D0N186_FLAN2</name>
<comment type="similarity">
    <text evidence="8">Belongs to the bacterial reverse transcriptase family.</text>
</comment>
<dbReference type="Pfam" id="PF08388">
    <property type="entry name" value="GIIM"/>
    <property type="match status" value="1"/>
</dbReference>
<evidence type="ECO:0000256" key="9">
    <source>
        <dbReference type="ARBA" id="ARBA00048173"/>
    </source>
</evidence>
<organism evidence="12 13">
    <name type="scientific">Flavilitoribacter nigricans (strain ATCC 23147 / DSM 23189 / NBRC 102662 / NCIMB 1420 / SS-2)</name>
    <name type="common">Lewinella nigricans</name>
    <dbReference type="NCBI Taxonomy" id="1122177"/>
    <lineage>
        <taxon>Bacteria</taxon>
        <taxon>Pseudomonadati</taxon>
        <taxon>Bacteroidota</taxon>
        <taxon>Saprospiria</taxon>
        <taxon>Saprospirales</taxon>
        <taxon>Lewinellaceae</taxon>
        <taxon>Flavilitoribacter</taxon>
    </lineage>
</organism>
<keyword evidence="13" id="KW-1185">Reference proteome</keyword>
<protein>
    <recommendedName>
        <fullName evidence="1">RNA-directed DNA polymerase</fullName>
        <ecNumber evidence="1">2.7.7.49</ecNumber>
    </recommendedName>
</protein>
<dbReference type="CDD" id="cd01651">
    <property type="entry name" value="RT_G2_intron"/>
    <property type="match status" value="1"/>
</dbReference>
<comment type="caution">
    <text evidence="12">The sequence shown here is derived from an EMBL/GenBank/DDBJ whole genome shotgun (WGS) entry which is preliminary data.</text>
</comment>
<dbReference type="PANTHER" id="PTHR34047">
    <property type="entry name" value="NUCLEAR INTRON MATURASE 1, MITOCHONDRIAL-RELATED"/>
    <property type="match status" value="1"/>
</dbReference>
<dbReference type="EMBL" id="PDUD01000042">
    <property type="protein sequence ID" value="PHN02265.1"/>
    <property type="molecule type" value="Genomic_DNA"/>
</dbReference>
<dbReference type="InterPro" id="IPR051083">
    <property type="entry name" value="GrpII_Intron_Splice-Mob/Def"/>
</dbReference>
<evidence type="ECO:0000256" key="1">
    <source>
        <dbReference type="ARBA" id="ARBA00012493"/>
    </source>
</evidence>
<feature type="domain" description="Reverse transcriptase" evidence="11">
    <location>
        <begin position="102"/>
        <end position="328"/>
    </location>
</feature>
<evidence type="ECO:0000256" key="4">
    <source>
        <dbReference type="ARBA" id="ARBA00022723"/>
    </source>
</evidence>
<dbReference type="Proteomes" id="UP000223913">
    <property type="component" value="Unassembled WGS sequence"/>
</dbReference>
<dbReference type="RefSeq" id="WP_099154293.1">
    <property type="nucleotide sequence ID" value="NZ_PDUD01000042.1"/>
</dbReference>
<reference evidence="12 13" key="1">
    <citation type="submission" date="2017-10" db="EMBL/GenBank/DDBJ databases">
        <title>The draft genome sequence of Lewinella nigricans NBRC 102662.</title>
        <authorList>
            <person name="Wang K."/>
        </authorList>
    </citation>
    <scope>NUCLEOTIDE SEQUENCE [LARGE SCALE GENOMIC DNA]</scope>
    <source>
        <strain evidence="12 13">NBRC 102662</strain>
    </source>
</reference>
<feature type="compositionally biased region" description="Basic and acidic residues" evidence="10">
    <location>
        <begin position="1"/>
        <end position="12"/>
    </location>
</feature>
<evidence type="ECO:0000256" key="6">
    <source>
        <dbReference type="ARBA" id="ARBA00022918"/>
    </source>
</evidence>
<evidence type="ECO:0000256" key="3">
    <source>
        <dbReference type="ARBA" id="ARBA00022695"/>
    </source>
</evidence>
<evidence type="ECO:0000313" key="13">
    <source>
        <dbReference type="Proteomes" id="UP000223913"/>
    </source>
</evidence>
<dbReference type="Gene3D" id="3.30.70.270">
    <property type="match status" value="1"/>
</dbReference>
<dbReference type="SUPFAM" id="SSF56672">
    <property type="entry name" value="DNA/RNA polymerases"/>
    <property type="match status" value="1"/>
</dbReference>